<organism evidence="2">
    <name type="scientific">viral metagenome</name>
    <dbReference type="NCBI Taxonomy" id="1070528"/>
    <lineage>
        <taxon>unclassified sequences</taxon>
        <taxon>metagenomes</taxon>
        <taxon>organismal metagenomes</taxon>
    </lineage>
</organism>
<dbReference type="GO" id="GO:0006487">
    <property type="term" value="P:protein N-linked glycosylation"/>
    <property type="evidence" value="ECO:0007669"/>
    <property type="project" value="TreeGrafter"/>
</dbReference>
<dbReference type="PANTHER" id="PTHR31121">
    <property type="entry name" value="ALPHA-1,2 MANNOSYLTRANSFERASE KTR1"/>
    <property type="match status" value="1"/>
</dbReference>
<dbReference type="GO" id="GO:0000026">
    <property type="term" value="F:alpha-1,2-mannosyltransferase activity"/>
    <property type="evidence" value="ECO:0007669"/>
    <property type="project" value="TreeGrafter"/>
</dbReference>
<dbReference type="Pfam" id="PF01793">
    <property type="entry name" value="Glyco_transf_15"/>
    <property type="match status" value="2"/>
</dbReference>
<dbReference type="GO" id="GO:0000032">
    <property type="term" value="P:cell wall mannoprotein biosynthetic process"/>
    <property type="evidence" value="ECO:0007669"/>
    <property type="project" value="TreeGrafter"/>
</dbReference>
<dbReference type="SUPFAM" id="SSF53448">
    <property type="entry name" value="Nucleotide-diphospho-sugar transferases"/>
    <property type="match status" value="1"/>
</dbReference>
<proteinExistence type="predicted"/>
<dbReference type="InterPro" id="IPR002685">
    <property type="entry name" value="Glyco_trans_15"/>
</dbReference>
<keyword evidence="1" id="KW-0808">Transferase</keyword>
<dbReference type="AlphaFoldDB" id="A0A6C0CER8"/>
<evidence type="ECO:0000313" key="2">
    <source>
        <dbReference type="EMBL" id="QHT02094.1"/>
    </source>
</evidence>
<dbReference type="InterPro" id="IPR029044">
    <property type="entry name" value="Nucleotide-diphossugar_trans"/>
</dbReference>
<dbReference type="Gene3D" id="3.90.550.10">
    <property type="entry name" value="Spore Coat Polysaccharide Biosynthesis Protein SpsA, Chain A"/>
    <property type="match status" value="1"/>
</dbReference>
<name>A0A6C0CER8_9ZZZZ</name>
<protein>
    <submittedName>
        <fullName evidence="2">Uncharacterized protein</fullName>
    </submittedName>
</protein>
<dbReference type="EMBL" id="MN739390">
    <property type="protein sequence ID" value="QHT02094.1"/>
    <property type="molecule type" value="Genomic_DNA"/>
</dbReference>
<dbReference type="GO" id="GO:0005794">
    <property type="term" value="C:Golgi apparatus"/>
    <property type="evidence" value="ECO:0007669"/>
    <property type="project" value="TreeGrafter"/>
</dbReference>
<dbReference type="PANTHER" id="PTHR31121:SF6">
    <property type="entry name" value="ALPHA-1,2 MANNOSYLTRANSFERASE KTR1"/>
    <property type="match status" value="1"/>
</dbReference>
<accession>A0A6C0CER8</accession>
<reference evidence="2" key="1">
    <citation type="journal article" date="2020" name="Nature">
        <title>Giant virus diversity and host interactions through global metagenomics.</title>
        <authorList>
            <person name="Schulz F."/>
            <person name="Roux S."/>
            <person name="Paez-Espino D."/>
            <person name="Jungbluth S."/>
            <person name="Walsh D.A."/>
            <person name="Denef V.J."/>
            <person name="McMahon K.D."/>
            <person name="Konstantinidis K.T."/>
            <person name="Eloe-Fadrosh E.A."/>
            <person name="Kyrpides N.C."/>
            <person name="Woyke T."/>
        </authorList>
    </citation>
    <scope>NUCLEOTIDE SEQUENCE</scope>
    <source>
        <strain evidence="2">GVMAG-M-3300020565-3</strain>
    </source>
</reference>
<dbReference type="GO" id="GO:0016020">
    <property type="term" value="C:membrane"/>
    <property type="evidence" value="ECO:0007669"/>
    <property type="project" value="InterPro"/>
</dbReference>
<evidence type="ECO:0000256" key="1">
    <source>
        <dbReference type="ARBA" id="ARBA00022679"/>
    </source>
</evidence>
<sequence length="353" mass="41324">MIKAAIFILTQNTIERKVYLKTSLYFLFKNFNAKYKYPVIILHEGDYTEDAMKDIITGIRGECRNLVSFKKIDKEDFVIPSHINTDKMNEIIDLRVVPYWRNQKYRSMCNFWLKNIYKYTGNYEYVMRIDDDSIIEEPIKYDLFELMRDKDYTYMSNIIHLDCSLCNYGMKEFFIKYNEEATAAATAATAATTTPTIKTTREKINELFMEHTLKSDSGYFENFKKLYKGINDAEYLGDTVELSMPFMYYNNFNIISVDTWNKPEIQDIVKKIDEQGYIYYCRWGDAPLQTIILSLYDSSRISKVNFKYSKRLQREAFKDDNGALHSFMPNDYENSSCVAEAAGAAGAAKNSQK</sequence>